<accession>A0A0V7ZV51</accession>
<dbReference type="EMBL" id="LMTZ01000083">
    <property type="protein sequence ID" value="KST68041.1"/>
    <property type="molecule type" value="Genomic_DNA"/>
</dbReference>
<dbReference type="OrthoDB" id="9788807at2"/>
<feature type="domain" description="SH3b" evidence="2">
    <location>
        <begin position="238"/>
        <end position="294"/>
    </location>
</feature>
<dbReference type="Pfam" id="PF08239">
    <property type="entry name" value="SH3_3"/>
    <property type="match status" value="1"/>
</dbReference>
<sequence>MILRLSAKAKFITLGVLASFLGNVRASQAVTSSNTEQNFKVEDLINTINSFHEQNLIAQKFNITSYTSENRREHGLDRALLNEDVITPLEESVEYSYNKVDLNGDGKKEAIVYLENLELCNSDECHIFIFQPVGNNYRLVSQIGGVYGSSIIVSDRKTNGWHNLILPRKKHYLGQPTYVLARFSGNKYIKGGLISSTAKISGRAYLADREDSPKIVLRWETISNISASVSTQTSGQKVNVRLYPSIQSPILYAAKNGDLVKILQQKRSDDGYAWFQVESKDSGNQGWIRSDLLKF</sequence>
<proteinExistence type="predicted"/>
<dbReference type="RefSeq" id="WP_036268733.1">
    <property type="nucleotide sequence ID" value="NZ_LMTZ01000066.1"/>
</dbReference>
<keyword evidence="5" id="KW-1185">Reference proteome</keyword>
<feature type="signal peptide" evidence="1">
    <location>
        <begin position="1"/>
        <end position="18"/>
    </location>
</feature>
<dbReference type="EMBL" id="LMTZ01000066">
    <property type="protein sequence ID" value="KST68334.1"/>
    <property type="molecule type" value="Genomic_DNA"/>
</dbReference>
<dbReference type="Gene3D" id="2.30.30.40">
    <property type="entry name" value="SH3 Domains"/>
    <property type="match status" value="1"/>
</dbReference>
<dbReference type="Proteomes" id="UP000053372">
    <property type="component" value="Unassembled WGS sequence"/>
</dbReference>
<name>A0A0V7ZV51_9CYAN</name>
<evidence type="ECO:0000256" key="1">
    <source>
        <dbReference type="SAM" id="SignalP"/>
    </source>
</evidence>
<feature type="chain" id="PRO_5007439214" description="SH3b domain-containing protein" evidence="1">
    <location>
        <begin position="19"/>
        <end position="295"/>
    </location>
</feature>
<protein>
    <recommendedName>
        <fullName evidence="2">SH3b domain-containing protein</fullName>
    </recommendedName>
</protein>
<dbReference type="InterPro" id="IPR003646">
    <property type="entry name" value="SH3-like_bac-type"/>
</dbReference>
<comment type="caution">
    <text evidence="4">The sequence shown here is derived from an EMBL/GenBank/DDBJ whole genome shotgun (WGS) entry which is preliminary data.</text>
</comment>
<organism evidence="4 5">
    <name type="scientific">Mastigocoleus testarum BC008</name>
    <dbReference type="NCBI Taxonomy" id="371196"/>
    <lineage>
        <taxon>Bacteria</taxon>
        <taxon>Bacillati</taxon>
        <taxon>Cyanobacteriota</taxon>
        <taxon>Cyanophyceae</taxon>
        <taxon>Nostocales</taxon>
        <taxon>Hapalosiphonaceae</taxon>
        <taxon>Mastigocoleus</taxon>
    </lineage>
</organism>
<keyword evidence="1" id="KW-0732">Signal</keyword>
<evidence type="ECO:0000313" key="4">
    <source>
        <dbReference type="EMBL" id="KST68334.1"/>
    </source>
</evidence>
<evidence type="ECO:0000259" key="2">
    <source>
        <dbReference type="Pfam" id="PF08239"/>
    </source>
</evidence>
<dbReference type="AlphaFoldDB" id="A0A0V7ZV51"/>
<gene>
    <name evidence="3" type="ORF">BC008_32175</name>
    <name evidence="4" type="ORF">BC008_32950</name>
</gene>
<evidence type="ECO:0000313" key="5">
    <source>
        <dbReference type="Proteomes" id="UP000053372"/>
    </source>
</evidence>
<reference evidence="4 5" key="1">
    <citation type="journal article" date="2015" name="Genome Announc.">
        <title>Draft Genome of the Euendolithic (true boring) Cyanobacterium Mastigocoleus testarum strain BC008.</title>
        <authorList>
            <person name="Guida B.S."/>
            <person name="Garcia-Pichel F."/>
        </authorList>
    </citation>
    <scope>NUCLEOTIDE SEQUENCE [LARGE SCALE GENOMIC DNA]</scope>
    <source>
        <strain evidence="4 5">BC008</strain>
    </source>
</reference>
<evidence type="ECO:0000313" key="3">
    <source>
        <dbReference type="EMBL" id="KST68041.1"/>
    </source>
</evidence>